<dbReference type="Gene3D" id="3.10.180.10">
    <property type="entry name" value="2,3-Dihydroxybiphenyl 1,2-Dioxygenase, domain 1"/>
    <property type="match status" value="2"/>
</dbReference>
<dbReference type="InterPro" id="IPR029068">
    <property type="entry name" value="Glyas_Bleomycin-R_OHBP_Dase"/>
</dbReference>
<dbReference type="GO" id="GO:0019622">
    <property type="term" value="P:3-(3-hydroxy)phenylpropionate catabolic process"/>
    <property type="evidence" value="ECO:0007669"/>
    <property type="project" value="TreeGrafter"/>
</dbReference>
<dbReference type="PANTHER" id="PTHR43476:SF3">
    <property type="entry name" value="FAD-BINDING MONOOXYGENASE"/>
    <property type="match status" value="1"/>
</dbReference>
<evidence type="ECO:0000313" key="4">
    <source>
        <dbReference type="EMBL" id="CAE7601874.1"/>
    </source>
</evidence>
<dbReference type="InterPro" id="IPR002938">
    <property type="entry name" value="FAD-bd"/>
</dbReference>
<reference evidence="4" key="1">
    <citation type="submission" date="2021-02" db="EMBL/GenBank/DDBJ databases">
        <authorList>
            <person name="Dougan E. K."/>
            <person name="Rhodes N."/>
            <person name="Thang M."/>
            <person name="Chan C."/>
        </authorList>
    </citation>
    <scope>NUCLEOTIDE SEQUENCE</scope>
</reference>
<dbReference type="SUPFAM" id="SSF51905">
    <property type="entry name" value="FAD/NAD(P)-binding domain"/>
    <property type="match status" value="1"/>
</dbReference>
<feature type="domain" description="VOC" evidence="3">
    <location>
        <begin position="8"/>
        <end position="113"/>
    </location>
</feature>
<evidence type="ECO:0000256" key="2">
    <source>
        <dbReference type="SAM" id="MobiDB-lite"/>
    </source>
</evidence>
<keyword evidence="5" id="KW-1185">Reference proteome</keyword>
<feature type="domain" description="VOC" evidence="3">
    <location>
        <begin position="152"/>
        <end position="276"/>
    </location>
</feature>
<evidence type="ECO:0000259" key="3">
    <source>
        <dbReference type="PROSITE" id="PS51819"/>
    </source>
</evidence>
<name>A0A812V0A5_SYMPI</name>
<dbReference type="InterPro" id="IPR036188">
    <property type="entry name" value="FAD/NAD-bd_sf"/>
</dbReference>
<dbReference type="PANTHER" id="PTHR43476">
    <property type="entry name" value="3-(3-HYDROXY-PHENYL)PROPIONATE/3-HYDROXYCINNAMIC ACID HYDROXYLASE"/>
    <property type="match status" value="1"/>
</dbReference>
<dbReference type="AlphaFoldDB" id="A0A812V0A5"/>
<dbReference type="GO" id="GO:0008688">
    <property type="term" value="F:3-(3-hydroxyphenyl)propionate hydroxylase activity"/>
    <property type="evidence" value="ECO:0007669"/>
    <property type="project" value="TreeGrafter"/>
</dbReference>
<dbReference type="Proteomes" id="UP000649617">
    <property type="component" value="Unassembled WGS sequence"/>
</dbReference>
<dbReference type="InterPro" id="IPR037523">
    <property type="entry name" value="VOC_core"/>
</dbReference>
<dbReference type="PROSITE" id="PS51819">
    <property type="entry name" value="VOC"/>
    <property type="match status" value="2"/>
</dbReference>
<sequence>MSIIRIEDIAHVRFAAPDLQQMQDFLSDFGLASQFADDGRLYARAADGLPYHHVTEQGDPAFKGLGLRAENIDDLELLAAAEGVLVENLNEPGGGKVVRLKDPDGVEVEVVTGQTRLQPTALTPDPLRNTTMSRSRERSSVRLQAGPSHVKRLGHCVLNVSDFRRSERWYKERFGFITSDEIEAKAGVALGAFMRCDRGDVLTDHHTLFLAQLPQKPGFMHAAFEVANMDDLMLGHDHLQNSNRSASWGVGRHILGSQIFDYWLDPWGHELEHWTDGDLFTAADGSNKSPFTDLLADKTSVQWPLKARGSVLMANRTTNDCDVLICGAGPTGVTLGILLARQGVSVIIVEKEADIYPLPRAAHLDHEAIRILQAAGVAELVMATCRQANRYDFLNAAGDVLLRFESESRLAPGGWPPSNFIHQPSIEAILRRELADTPGVVIRPRWEMVEARNSGSRVTATCQSPDGPQNMTARYVVGADGARSPLRESLGIEFEDLNFDEPWLVVDAVVQDFARLPKINLQICNPERPTTCVLMGEGRHRWEFMIKPGETSEQVSDDGFIEKLLEPWGVKGAISIERKAVYRFNARVAKAWRKGRFLLAGDAAHQTPPFAGQGMCAGLRDVDNLSWKLASVIHGNVDADILDTYQEERSPHVRTSINLAMMMGQTVCITDPAAAALRDKQMIAARAAGTSQDGTVPAPLFSTGLILSGAPGAGGYFPQPYNVENPSEKLDDVLGRGPWLVSREKIDASLDTNGLRVAVLSDPDLAPYAAVLETWLSEHDSNAVLVRPDHYVYGAGDARALVEAFQQVIRPASASAKR</sequence>
<dbReference type="InterPro" id="IPR050631">
    <property type="entry name" value="PheA/TfdB_FAD_monoxygenase"/>
</dbReference>
<dbReference type="SUPFAM" id="SSF54593">
    <property type="entry name" value="Glyoxalase/Bleomycin resistance protein/Dihydroxybiphenyl dioxygenase"/>
    <property type="match status" value="1"/>
</dbReference>
<evidence type="ECO:0000256" key="1">
    <source>
        <dbReference type="ARBA" id="ARBA00023002"/>
    </source>
</evidence>
<organism evidence="4 5">
    <name type="scientific">Symbiodinium pilosum</name>
    <name type="common">Dinoflagellate</name>
    <dbReference type="NCBI Taxonomy" id="2952"/>
    <lineage>
        <taxon>Eukaryota</taxon>
        <taxon>Sar</taxon>
        <taxon>Alveolata</taxon>
        <taxon>Dinophyceae</taxon>
        <taxon>Suessiales</taxon>
        <taxon>Symbiodiniaceae</taxon>
        <taxon>Symbiodinium</taxon>
    </lineage>
</organism>
<proteinExistence type="predicted"/>
<gene>
    <name evidence="4" type="primary">tsdB</name>
    <name evidence="4" type="ORF">SPIL2461_LOCUS15976</name>
</gene>
<dbReference type="Gene3D" id="3.30.70.2450">
    <property type="match status" value="1"/>
</dbReference>
<dbReference type="Gene3D" id="3.50.50.60">
    <property type="entry name" value="FAD/NAD(P)-binding domain"/>
    <property type="match status" value="1"/>
</dbReference>
<dbReference type="PRINTS" id="PR00420">
    <property type="entry name" value="RNGMNOXGNASE"/>
</dbReference>
<dbReference type="Pfam" id="PF00903">
    <property type="entry name" value="Glyoxalase"/>
    <property type="match status" value="1"/>
</dbReference>
<dbReference type="InterPro" id="IPR004360">
    <property type="entry name" value="Glyas_Fos-R_dOase_dom"/>
</dbReference>
<keyword evidence="1" id="KW-0560">Oxidoreductase</keyword>
<dbReference type="EMBL" id="CAJNIZ010040336">
    <property type="protein sequence ID" value="CAE7601874.1"/>
    <property type="molecule type" value="Genomic_DNA"/>
</dbReference>
<dbReference type="OrthoDB" id="1716816at2759"/>
<feature type="region of interest" description="Disordered" evidence="2">
    <location>
        <begin position="121"/>
        <end position="145"/>
    </location>
</feature>
<dbReference type="GO" id="GO:0071949">
    <property type="term" value="F:FAD binding"/>
    <property type="evidence" value="ECO:0007669"/>
    <property type="project" value="InterPro"/>
</dbReference>
<protein>
    <submittedName>
        <fullName evidence="4">TsdB protein</fullName>
    </submittedName>
</protein>
<accession>A0A812V0A5</accession>
<evidence type="ECO:0000313" key="5">
    <source>
        <dbReference type="Proteomes" id="UP000649617"/>
    </source>
</evidence>
<dbReference type="Pfam" id="PF01494">
    <property type="entry name" value="FAD_binding_3"/>
    <property type="match status" value="1"/>
</dbReference>
<dbReference type="NCBIfam" id="NF004829">
    <property type="entry name" value="PRK06183.1-3"/>
    <property type="match status" value="1"/>
</dbReference>
<comment type="caution">
    <text evidence="4">The sequence shown here is derived from an EMBL/GenBank/DDBJ whole genome shotgun (WGS) entry which is preliminary data.</text>
</comment>